<evidence type="ECO:0000259" key="1">
    <source>
        <dbReference type="SMART" id="SM00960"/>
    </source>
</evidence>
<dbReference type="SUPFAM" id="SSF103196">
    <property type="entry name" value="Roadblock/LC7 domain"/>
    <property type="match status" value="1"/>
</dbReference>
<dbReference type="Pfam" id="PF03259">
    <property type="entry name" value="Robl_LC7"/>
    <property type="match status" value="1"/>
</dbReference>
<comment type="caution">
    <text evidence="2">The sequence shown here is derived from an EMBL/GenBank/DDBJ whole genome shotgun (WGS) entry which is preliminary data.</text>
</comment>
<dbReference type="SMART" id="SM00960">
    <property type="entry name" value="Robl_LC7"/>
    <property type="match status" value="1"/>
</dbReference>
<dbReference type="InterPro" id="IPR004942">
    <property type="entry name" value="Roadblock/LAMTOR2_dom"/>
</dbReference>
<organism evidence="2 3">
    <name type="scientific">Deinococcus lacus</name>
    <dbReference type="NCBI Taxonomy" id="392561"/>
    <lineage>
        <taxon>Bacteria</taxon>
        <taxon>Thermotogati</taxon>
        <taxon>Deinococcota</taxon>
        <taxon>Deinococci</taxon>
        <taxon>Deinococcales</taxon>
        <taxon>Deinococcaceae</taxon>
        <taxon>Deinococcus</taxon>
    </lineage>
</organism>
<gene>
    <name evidence="2" type="ORF">ACFP81_03245</name>
</gene>
<proteinExistence type="predicted"/>
<keyword evidence="3" id="KW-1185">Reference proteome</keyword>
<dbReference type="RefSeq" id="WP_380082149.1">
    <property type="nucleotide sequence ID" value="NZ_JBHSWD010000001.1"/>
</dbReference>
<accession>A0ABW1YCJ3</accession>
<name>A0ABW1YCJ3_9DEIO</name>
<dbReference type="Gene3D" id="3.30.450.30">
    <property type="entry name" value="Dynein light chain 2a, cytoplasmic"/>
    <property type="match status" value="1"/>
</dbReference>
<dbReference type="EMBL" id="JBHSWD010000001">
    <property type="protein sequence ID" value="MFC6591140.1"/>
    <property type="molecule type" value="Genomic_DNA"/>
</dbReference>
<dbReference type="Proteomes" id="UP001596297">
    <property type="component" value="Unassembled WGS sequence"/>
</dbReference>
<protein>
    <submittedName>
        <fullName evidence="2">Roadblock/LC7 domain-containing protein</fullName>
    </submittedName>
</protein>
<sequence>MAPQLDALRAVPGLAVAVLVGADGLALSQVGEGADLLAAELTALRTSMLRTARRLGVGEITRLSFTTGNLEVVALTHGDYVLGAAVMRGNDTRQAQQALAQVMSDLAASAALPAEPGGEAQ</sequence>
<reference evidence="3" key="1">
    <citation type="journal article" date="2019" name="Int. J. Syst. Evol. Microbiol.">
        <title>The Global Catalogue of Microorganisms (GCM) 10K type strain sequencing project: providing services to taxonomists for standard genome sequencing and annotation.</title>
        <authorList>
            <consortium name="The Broad Institute Genomics Platform"/>
            <consortium name="The Broad Institute Genome Sequencing Center for Infectious Disease"/>
            <person name="Wu L."/>
            <person name="Ma J."/>
        </authorList>
    </citation>
    <scope>NUCLEOTIDE SEQUENCE [LARGE SCALE GENOMIC DNA]</scope>
    <source>
        <strain evidence="3">CGMCC 1.15772</strain>
    </source>
</reference>
<feature type="domain" description="Roadblock/LAMTOR2" evidence="1">
    <location>
        <begin position="1"/>
        <end position="86"/>
    </location>
</feature>
<evidence type="ECO:0000313" key="2">
    <source>
        <dbReference type="EMBL" id="MFC6591140.1"/>
    </source>
</evidence>
<evidence type="ECO:0000313" key="3">
    <source>
        <dbReference type="Proteomes" id="UP001596297"/>
    </source>
</evidence>